<name>A0A1J1HZ69_9DIPT</name>
<evidence type="ECO:0000313" key="2">
    <source>
        <dbReference type="Proteomes" id="UP000183832"/>
    </source>
</evidence>
<sequence length="170" mass="19385">MTRRITKSEISSTSKYLQVKEMDSSAGKRSAAKLISPAVKNASKFATIMDDWETLISQSYISESQEKLILNKKSKDDADCETSIHEMDNVTFPLPHEATKNDQVEADKLLQINTNNQIFVTWLHPRIAFHKNSLHVSKVSSQNTTRFSKISRVKAHHRMNKDFTRTLSTC</sequence>
<dbReference type="Proteomes" id="UP000183832">
    <property type="component" value="Unassembled WGS sequence"/>
</dbReference>
<keyword evidence="2" id="KW-1185">Reference proteome</keyword>
<accession>A0A1J1HZ69</accession>
<reference evidence="1 2" key="1">
    <citation type="submission" date="2015-04" db="EMBL/GenBank/DDBJ databases">
        <authorList>
            <person name="Syromyatnikov M.Y."/>
            <person name="Popov V.N."/>
        </authorList>
    </citation>
    <scope>NUCLEOTIDE SEQUENCE [LARGE SCALE GENOMIC DNA]</scope>
</reference>
<dbReference type="EMBL" id="CVRI01000033">
    <property type="protein sequence ID" value="CRK92620.1"/>
    <property type="molecule type" value="Genomic_DNA"/>
</dbReference>
<organism evidence="1 2">
    <name type="scientific">Clunio marinus</name>
    <dbReference type="NCBI Taxonomy" id="568069"/>
    <lineage>
        <taxon>Eukaryota</taxon>
        <taxon>Metazoa</taxon>
        <taxon>Ecdysozoa</taxon>
        <taxon>Arthropoda</taxon>
        <taxon>Hexapoda</taxon>
        <taxon>Insecta</taxon>
        <taxon>Pterygota</taxon>
        <taxon>Neoptera</taxon>
        <taxon>Endopterygota</taxon>
        <taxon>Diptera</taxon>
        <taxon>Nematocera</taxon>
        <taxon>Chironomoidea</taxon>
        <taxon>Chironomidae</taxon>
        <taxon>Clunio</taxon>
    </lineage>
</organism>
<proteinExistence type="predicted"/>
<protein>
    <submittedName>
        <fullName evidence="1">CLUMA_CG006192, isoform A</fullName>
    </submittedName>
</protein>
<evidence type="ECO:0000313" key="1">
    <source>
        <dbReference type="EMBL" id="CRK92620.1"/>
    </source>
</evidence>
<gene>
    <name evidence="1" type="ORF">CLUMA_CG006192</name>
</gene>
<dbReference type="AlphaFoldDB" id="A0A1J1HZ69"/>